<sequence>MGRTDEGQEQEPSSSDLSAANFETEPLISNVTEPVFHQLQPLVLDVAEPEPDIDSERAVRIDEGQEQEHNENPFSDQNSCSESNTKRKRNRSEESKKENNKRKHPFIEEYCDTSCSCKKHCKEFDIEARKQVWESYWAEGYASRSKFLAGCIRLEPIKRRTVHDDNEKGKMFKRNESRHYYLPKMEQNVVVKLEVCKKMLMNTFGFRTDSQLTELCKKINLGLVNKHVVDNRGKKAPHNKVTSENLEKIKNHINSFGPSTPHYRRKNAPNIKYLPSSLTLNIMHQDFCEKFPTSKKKWILTITKQQRKKIGRNTLNMLGKLHMSINLLPERKVILLPDMPVNKEAIFLSRLVVFNETFARVNQFDPASVGKGHSYCVLWHEALRGRAAENIVDAFYAVISSTSEHDIKDFVFWMDNCTSQNKNWILYTSLVQIVNSSNGPQTVTLKCLTKSHTHNSADGVHGNIETKMRKKGKVYNFPDFVECVSTSRKGLTALELCEFRQWVSRKRAMNKKCVLQKLLSIVKAKFEKGSRLLYYHTDFDKDMESCDFLQPKFDIKRLPEVNRVPRGIFKEMKGAIVKKLCPMMPKNRQTFWKSLPVSESMDLIDDEDDPYKEEEQFCDERTENR</sequence>
<reference evidence="3" key="1">
    <citation type="submission" date="2023-07" db="EMBL/GenBank/DDBJ databases">
        <title>Chromosome-level genome assembly of Artemia franciscana.</title>
        <authorList>
            <person name="Jo E."/>
        </authorList>
    </citation>
    <scope>NUCLEOTIDE SEQUENCE</scope>
    <source>
        <tissue evidence="3">Whole body</tissue>
    </source>
</reference>
<name>A0AA88I175_ARTSF</name>
<gene>
    <name evidence="3" type="ORF">QYM36_002515</name>
</gene>
<feature type="compositionally biased region" description="Acidic residues" evidence="1">
    <location>
        <begin position="603"/>
        <end position="612"/>
    </location>
</feature>
<accession>A0AA88I175</accession>
<dbReference type="PANTHER" id="PTHR10773:SF19">
    <property type="match status" value="1"/>
</dbReference>
<dbReference type="Pfam" id="PF25273">
    <property type="entry name" value="DUF7869"/>
    <property type="match status" value="1"/>
</dbReference>
<feature type="compositionally biased region" description="Basic and acidic residues" evidence="1">
    <location>
        <begin position="613"/>
        <end position="625"/>
    </location>
</feature>
<dbReference type="PANTHER" id="PTHR10773">
    <property type="entry name" value="DNA-DIRECTED RNA POLYMERASES I, II, AND III SUBUNIT RPABC2"/>
    <property type="match status" value="1"/>
</dbReference>
<feature type="compositionally biased region" description="Basic and acidic residues" evidence="1">
    <location>
        <begin position="54"/>
        <end position="71"/>
    </location>
</feature>
<dbReference type="InterPro" id="IPR057191">
    <property type="entry name" value="DUF7869"/>
</dbReference>
<organism evidence="3 4">
    <name type="scientific">Artemia franciscana</name>
    <name type="common">Brine shrimp</name>
    <name type="synonym">Artemia sanfranciscana</name>
    <dbReference type="NCBI Taxonomy" id="6661"/>
    <lineage>
        <taxon>Eukaryota</taxon>
        <taxon>Metazoa</taxon>
        <taxon>Ecdysozoa</taxon>
        <taxon>Arthropoda</taxon>
        <taxon>Crustacea</taxon>
        <taxon>Branchiopoda</taxon>
        <taxon>Anostraca</taxon>
        <taxon>Artemiidae</taxon>
        <taxon>Artemia</taxon>
    </lineage>
</organism>
<keyword evidence="4" id="KW-1185">Reference proteome</keyword>
<proteinExistence type="predicted"/>
<comment type="caution">
    <text evidence="3">The sequence shown here is derived from an EMBL/GenBank/DDBJ whole genome shotgun (WGS) entry which is preliminary data.</text>
</comment>
<dbReference type="AlphaFoldDB" id="A0AA88I175"/>
<dbReference type="EMBL" id="JAVRJZ010000005">
    <property type="protein sequence ID" value="KAK2721975.1"/>
    <property type="molecule type" value="Genomic_DNA"/>
</dbReference>
<feature type="compositionally biased region" description="Polar residues" evidence="1">
    <location>
        <begin position="72"/>
        <end position="83"/>
    </location>
</feature>
<evidence type="ECO:0000313" key="3">
    <source>
        <dbReference type="EMBL" id="KAK2721975.1"/>
    </source>
</evidence>
<feature type="region of interest" description="Disordered" evidence="1">
    <location>
        <begin position="1"/>
        <end position="26"/>
    </location>
</feature>
<evidence type="ECO:0000256" key="1">
    <source>
        <dbReference type="SAM" id="MobiDB-lite"/>
    </source>
</evidence>
<dbReference type="Proteomes" id="UP001187531">
    <property type="component" value="Unassembled WGS sequence"/>
</dbReference>
<feature type="region of interest" description="Disordered" evidence="1">
    <location>
        <begin position="42"/>
        <end position="101"/>
    </location>
</feature>
<evidence type="ECO:0000313" key="4">
    <source>
        <dbReference type="Proteomes" id="UP001187531"/>
    </source>
</evidence>
<feature type="domain" description="DUF7869" evidence="2">
    <location>
        <begin position="413"/>
        <end position="506"/>
    </location>
</feature>
<feature type="region of interest" description="Disordered" evidence="1">
    <location>
        <begin position="603"/>
        <end position="625"/>
    </location>
</feature>
<evidence type="ECO:0000259" key="2">
    <source>
        <dbReference type="Pfam" id="PF25273"/>
    </source>
</evidence>
<protein>
    <recommendedName>
        <fullName evidence="2">DUF7869 domain-containing protein</fullName>
    </recommendedName>
</protein>